<accession>A0ABQ3B9P5</accession>
<comment type="caution">
    <text evidence="1">The sequence shown here is derived from an EMBL/GenBank/DDBJ whole genome shotgun (WGS) entry which is preliminary data.</text>
</comment>
<dbReference type="EMBL" id="BMXV01000007">
    <property type="protein sequence ID" value="GGY80180.1"/>
    <property type="molecule type" value="Genomic_DNA"/>
</dbReference>
<dbReference type="Proteomes" id="UP000601597">
    <property type="component" value="Unassembled WGS sequence"/>
</dbReference>
<evidence type="ECO:0008006" key="3">
    <source>
        <dbReference type="Google" id="ProtNLM"/>
    </source>
</evidence>
<keyword evidence="2" id="KW-1185">Reference proteome</keyword>
<sequence>MAQMNSLSDPKTKKICYIFHPKYLDYVDFEYFDLVVYHLYDDFDILGHGQWKEKSREAVMRADLVIASSDVVASKLRRIKSNGIYHIPNGVDYEFFAQEDLKALDNRPRPFGAPCIGYVGSVNEKLDFELVDDLSDHLSSTKFLIAGRVVNLSVSDQVLWDRIKAKNNVEYLGQLELKDVPGVIADLDMVGLFYRTTDEKFGFACDPLKLYEALAVGRQIISSDIQAVKRFEDVVTICQSIEDWEKAIVTYGPDGVEGAQLRREVAKRNTWDQRVKEILRIFEKQLSDN</sequence>
<protein>
    <recommendedName>
        <fullName evidence="3">Glycosyl transferases group 1</fullName>
    </recommendedName>
</protein>
<dbReference type="Pfam" id="PF13692">
    <property type="entry name" value="Glyco_trans_1_4"/>
    <property type="match status" value="1"/>
</dbReference>
<dbReference type="Gene3D" id="3.40.50.2000">
    <property type="entry name" value="Glycogen Phosphorylase B"/>
    <property type="match status" value="2"/>
</dbReference>
<evidence type="ECO:0000313" key="2">
    <source>
        <dbReference type="Proteomes" id="UP000601597"/>
    </source>
</evidence>
<dbReference type="PANTHER" id="PTHR12526">
    <property type="entry name" value="GLYCOSYLTRANSFERASE"/>
    <property type="match status" value="1"/>
</dbReference>
<dbReference type="PANTHER" id="PTHR12526:SF630">
    <property type="entry name" value="GLYCOSYLTRANSFERASE"/>
    <property type="match status" value="1"/>
</dbReference>
<proteinExistence type="predicted"/>
<name>A0ABQ3B9P5_9GAMM</name>
<dbReference type="SUPFAM" id="SSF53756">
    <property type="entry name" value="UDP-Glycosyltransferase/glycogen phosphorylase"/>
    <property type="match status" value="1"/>
</dbReference>
<reference evidence="2" key="1">
    <citation type="journal article" date="2019" name="Int. J. Syst. Evol. Microbiol.">
        <title>The Global Catalogue of Microorganisms (GCM) 10K type strain sequencing project: providing services to taxonomists for standard genome sequencing and annotation.</title>
        <authorList>
            <consortium name="The Broad Institute Genomics Platform"/>
            <consortium name="The Broad Institute Genome Sequencing Center for Infectious Disease"/>
            <person name="Wu L."/>
            <person name="Ma J."/>
        </authorList>
    </citation>
    <scope>NUCLEOTIDE SEQUENCE [LARGE SCALE GENOMIC DNA]</scope>
    <source>
        <strain evidence="2">KCTC 22280</strain>
    </source>
</reference>
<gene>
    <name evidence="1" type="ORF">GCM10007071_29380</name>
</gene>
<evidence type="ECO:0000313" key="1">
    <source>
        <dbReference type="EMBL" id="GGY80180.1"/>
    </source>
</evidence>
<organism evidence="1 2">
    <name type="scientific">Marinobacter zhanjiangensis</name>
    <dbReference type="NCBI Taxonomy" id="578215"/>
    <lineage>
        <taxon>Bacteria</taxon>
        <taxon>Pseudomonadati</taxon>
        <taxon>Pseudomonadota</taxon>
        <taxon>Gammaproteobacteria</taxon>
        <taxon>Pseudomonadales</taxon>
        <taxon>Marinobacteraceae</taxon>
        <taxon>Marinobacter</taxon>
    </lineage>
</organism>